<dbReference type="RefSeq" id="XP_047778570.1">
    <property type="nucleotide sequence ID" value="XM_047923639.1"/>
</dbReference>
<accession>A0ABQ8KFJ2</accession>
<feature type="region of interest" description="Disordered" evidence="1">
    <location>
        <begin position="22"/>
        <end position="43"/>
    </location>
</feature>
<protein>
    <submittedName>
        <fullName evidence="2">Uncharacterized protein</fullName>
    </submittedName>
</protein>
<dbReference type="EMBL" id="JADCUA010000011">
    <property type="protein sequence ID" value="KAH9836285.1"/>
    <property type="molecule type" value="Genomic_DNA"/>
</dbReference>
<gene>
    <name evidence="2" type="ORF">C8Q71DRAFT_75691</name>
</gene>
<evidence type="ECO:0000256" key="1">
    <source>
        <dbReference type="SAM" id="MobiDB-lite"/>
    </source>
</evidence>
<dbReference type="Proteomes" id="UP000814176">
    <property type="component" value="Unassembled WGS sequence"/>
</dbReference>
<comment type="caution">
    <text evidence="2">The sequence shown here is derived from an EMBL/GenBank/DDBJ whole genome shotgun (WGS) entry which is preliminary data.</text>
</comment>
<dbReference type="GeneID" id="72004371"/>
<evidence type="ECO:0000313" key="2">
    <source>
        <dbReference type="EMBL" id="KAH9836285.1"/>
    </source>
</evidence>
<keyword evidence="3" id="KW-1185">Reference proteome</keyword>
<proteinExistence type="predicted"/>
<sequence length="156" mass="16775">MRALVSVIVCPLQARHAQKKRFVSRPLGHPTGNEQSPRCGGSRRTRVHMGALHSYRFAAGPTGVVSAAAGHPCRPGFPAESAQCPSSSVSWPSRQASDVEPWPCSAELSPQRLPHAAASLWLVARTDVIHEALRLAHLHTPALPPSHDGTAYCAWQ</sequence>
<reference evidence="2 3" key="1">
    <citation type="journal article" date="2021" name="Environ. Microbiol.">
        <title>Gene family expansions and transcriptome signatures uncover fungal adaptations to wood decay.</title>
        <authorList>
            <person name="Hage H."/>
            <person name="Miyauchi S."/>
            <person name="Viragh M."/>
            <person name="Drula E."/>
            <person name="Min B."/>
            <person name="Chaduli D."/>
            <person name="Navarro D."/>
            <person name="Favel A."/>
            <person name="Norest M."/>
            <person name="Lesage-Meessen L."/>
            <person name="Balint B."/>
            <person name="Merenyi Z."/>
            <person name="de Eugenio L."/>
            <person name="Morin E."/>
            <person name="Martinez A.T."/>
            <person name="Baldrian P."/>
            <person name="Stursova M."/>
            <person name="Martinez M.J."/>
            <person name="Novotny C."/>
            <person name="Magnuson J.K."/>
            <person name="Spatafora J.W."/>
            <person name="Maurice S."/>
            <person name="Pangilinan J."/>
            <person name="Andreopoulos W."/>
            <person name="LaButti K."/>
            <person name="Hundley H."/>
            <person name="Na H."/>
            <person name="Kuo A."/>
            <person name="Barry K."/>
            <person name="Lipzen A."/>
            <person name="Henrissat B."/>
            <person name="Riley R."/>
            <person name="Ahrendt S."/>
            <person name="Nagy L.G."/>
            <person name="Grigoriev I.V."/>
            <person name="Martin F."/>
            <person name="Rosso M.N."/>
        </authorList>
    </citation>
    <scope>NUCLEOTIDE SEQUENCE [LARGE SCALE GENOMIC DNA]</scope>
    <source>
        <strain evidence="2 3">CIRM-BRFM 1785</strain>
    </source>
</reference>
<organism evidence="2 3">
    <name type="scientific">Rhodofomes roseus</name>
    <dbReference type="NCBI Taxonomy" id="34475"/>
    <lineage>
        <taxon>Eukaryota</taxon>
        <taxon>Fungi</taxon>
        <taxon>Dikarya</taxon>
        <taxon>Basidiomycota</taxon>
        <taxon>Agaricomycotina</taxon>
        <taxon>Agaricomycetes</taxon>
        <taxon>Polyporales</taxon>
        <taxon>Rhodofomes</taxon>
    </lineage>
</organism>
<name>A0ABQ8KFJ2_9APHY</name>
<evidence type="ECO:0000313" key="3">
    <source>
        <dbReference type="Proteomes" id="UP000814176"/>
    </source>
</evidence>